<organism evidence="6 7">
    <name type="scientific">Porphyridium purpureum</name>
    <name type="common">Red alga</name>
    <name type="synonym">Porphyridium cruentum</name>
    <dbReference type="NCBI Taxonomy" id="35688"/>
    <lineage>
        <taxon>Eukaryota</taxon>
        <taxon>Rhodophyta</taxon>
        <taxon>Bangiophyceae</taxon>
        <taxon>Porphyridiales</taxon>
        <taxon>Porphyridiaceae</taxon>
        <taxon>Porphyridium</taxon>
    </lineage>
</organism>
<dbReference type="InterPro" id="IPR009057">
    <property type="entry name" value="Homeodomain-like_sf"/>
</dbReference>
<feature type="compositionally biased region" description="Low complexity" evidence="3">
    <location>
        <begin position="264"/>
        <end position="278"/>
    </location>
</feature>
<proteinExistence type="predicted"/>
<dbReference type="EMBL" id="VRMN01000001">
    <property type="protein sequence ID" value="KAA8498941.1"/>
    <property type="molecule type" value="Genomic_DNA"/>
</dbReference>
<keyword evidence="2" id="KW-0238">DNA-binding</keyword>
<dbReference type="OrthoDB" id="2143914at2759"/>
<feature type="domain" description="Myb-like" evidence="4">
    <location>
        <begin position="282"/>
        <end position="333"/>
    </location>
</feature>
<sequence>MAVYYPALLAATSNQPHLHPDMTGWARWPQPTTGGLDSVDISPEVNSWRLTKDSRGSAKLPSAAITESAERLPGVAEILSTSEDVIFVESGSSQGTAFWHQAASWSPSAAVRKSSYFGADRSLHEQVRTEQGLSSKERALPAPLQHVGSAPAAQPYSERRRNPVPLKPEEGAPGPGVLSDSLPLGSSHHRQPRGLASASQSVGNREPLIVQLQELRHQAQPLVQEFQKSDSHSGLGQSMHGILEGFGRSGLNPERPSPQQTSTGNSGSAEAGAASRSLLGRRQYSRRQYWTPEEDELLRTLVASLGPTDWPSLSAKMPGRSSKQCRERWLNHLQPSAHKSAWTAEEDALIAQLHSQHGNKWRLIAQYVPGRSDNDIKNRFHVTLRRLKKEQRGEFSDLDSAFMAEKRSSFQ</sequence>
<dbReference type="FunFam" id="1.10.10.60:FF:000010">
    <property type="entry name" value="Transcriptional activator Myb isoform A"/>
    <property type="match status" value="1"/>
</dbReference>
<comment type="caution">
    <text evidence="6">The sequence shown here is derived from an EMBL/GenBank/DDBJ whole genome shotgun (WGS) entry which is preliminary data.</text>
</comment>
<dbReference type="PROSITE" id="PS51294">
    <property type="entry name" value="HTH_MYB"/>
    <property type="match status" value="2"/>
</dbReference>
<feature type="domain" description="HTH myb-type" evidence="5">
    <location>
        <begin position="286"/>
        <end position="333"/>
    </location>
</feature>
<name>A0A5J4Z4Z3_PORPP</name>
<evidence type="ECO:0000256" key="3">
    <source>
        <dbReference type="SAM" id="MobiDB-lite"/>
    </source>
</evidence>
<evidence type="ECO:0000259" key="5">
    <source>
        <dbReference type="PROSITE" id="PS51294"/>
    </source>
</evidence>
<gene>
    <name evidence="6" type="ORF">FVE85_6526</name>
</gene>
<feature type="region of interest" description="Disordered" evidence="3">
    <location>
        <begin position="227"/>
        <end position="278"/>
    </location>
</feature>
<accession>A0A5J4Z4Z3</accession>
<dbReference type="GO" id="GO:0000981">
    <property type="term" value="F:DNA-binding transcription factor activity, RNA polymerase II-specific"/>
    <property type="evidence" value="ECO:0007669"/>
    <property type="project" value="TreeGrafter"/>
</dbReference>
<dbReference type="Gene3D" id="1.10.10.60">
    <property type="entry name" value="Homeodomain-like"/>
    <property type="match status" value="2"/>
</dbReference>
<feature type="domain" description="Myb-like" evidence="4">
    <location>
        <begin position="334"/>
        <end position="384"/>
    </location>
</feature>
<evidence type="ECO:0000313" key="7">
    <source>
        <dbReference type="Proteomes" id="UP000324585"/>
    </source>
</evidence>
<dbReference type="GO" id="GO:0000978">
    <property type="term" value="F:RNA polymerase II cis-regulatory region sequence-specific DNA binding"/>
    <property type="evidence" value="ECO:0007669"/>
    <property type="project" value="TreeGrafter"/>
</dbReference>
<feature type="domain" description="HTH myb-type" evidence="5">
    <location>
        <begin position="334"/>
        <end position="388"/>
    </location>
</feature>
<evidence type="ECO:0000256" key="1">
    <source>
        <dbReference type="ARBA" id="ARBA00022737"/>
    </source>
</evidence>
<dbReference type="CDD" id="cd00167">
    <property type="entry name" value="SANT"/>
    <property type="match status" value="2"/>
</dbReference>
<keyword evidence="1" id="KW-0677">Repeat</keyword>
<dbReference type="GO" id="GO:0005634">
    <property type="term" value="C:nucleus"/>
    <property type="evidence" value="ECO:0007669"/>
    <property type="project" value="TreeGrafter"/>
</dbReference>
<evidence type="ECO:0000259" key="4">
    <source>
        <dbReference type="PROSITE" id="PS50090"/>
    </source>
</evidence>
<dbReference type="SMART" id="SM00717">
    <property type="entry name" value="SANT"/>
    <property type="match status" value="2"/>
</dbReference>
<dbReference type="SUPFAM" id="SSF46689">
    <property type="entry name" value="Homeodomain-like"/>
    <property type="match status" value="1"/>
</dbReference>
<dbReference type="Proteomes" id="UP000324585">
    <property type="component" value="Unassembled WGS sequence"/>
</dbReference>
<dbReference type="PROSITE" id="PS50090">
    <property type="entry name" value="MYB_LIKE"/>
    <property type="match status" value="2"/>
</dbReference>
<keyword evidence="7" id="KW-1185">Reference proteome</keyword>
<protein>
    <submittedName>
        <fullName evidence="6">Transcriptional activator Myb</fullName>
    </submittedName>
</protein>
<evidence type="ECO:0000256" key="2">
    <source>
        <dbReference type="ARBA" id="ARBA00023125"/>
    </source>
</evidence>
<dbReference type="PANTHER" id="PTHR45614">
    <property type="entry name" value="MYB PROTEIN-RELATED"/>
    <property type="match status" value="1"/>
</dbReference>
<evidence type="ECO:0000313" key="6">
    <source>
        <dbReference type="EMBL" id="KAA8498941.1"/>
    </source>
</evidence>
<feature type="region of interest" description="Disordered" evidence="3">
    <location>
        <begin position="125"/>
        <end position="202"/>
    </location>
</feature>
<dbReference type="InterPro" id="IPR017930">
    <property type="entry name" value="Myb_dom"/>
</dbReference>
<dbReference type="AlphaFoldDB" id="A0A5J4Z4Z3"/>
<reference evidence="7" key="1">
    <citation type="journal article" date="2019" name="Nat. Commun.">
        <title>Expansion of phycobilisome linker gene families in mesophilic red algae.</title>
        <authorList>
            <person name="Lee J."/>
            <person name="Kim D."/>
            <person name="Bhattacharya D."/>
            <person name="Yoon H.S."/>
        </authorList>
    </citation>
    <scope>NUCLEOTIDE SEQUENCE [LARGE SCALE GENOMIC DNA]</scope>
    <source>
        <strain evidence="7">CCMP 1328</strain>
    </source>
</reference>
<dbReference type="Pfam" id="PF00249">
    <property type="entry name" value="Myb_DNA-binding"/>
    <property type="match status" value="2"/>
</dbReference>
<dbReference type="InterPro" id="IPR001005">
    <property type="entry name" value="SANT/Myb"/>
</dbReference>
<dbReference type="InterPro" id="IPR050560">
    <property type="entry name" value="MYB_TF"/>
</dbReference>